<evidence type="ECO:0000256" key="4">
    <source>
        <dbReference type="ARBA" id="ARBA00022989"/>
    </source>
</evidence>
<evidence type="ECO:0000256" key="5">
    <source>
        <dbReference type="ARBA" id="ARBA00023136"/>
    </source>
</evidence>
<feature type="transmembrane region" description="Helical" evidence="6">
    <location>
        <begin position="308"/>
        <end position="326"/>
    </location>
</feature>
<reference evidence="8 9" key="1">
    <citation type="journal article" date="2016" name="PLoS ONE">
        <title>Whole-Genome Sequence Analysis of Bombella intestini LMG 28161T, a Novel Acetic Acid Bacterium Isolated from the Crop of a Red-Tailed Bumble Bee, Bombus lapidarius.</title>
        <authorList>
            <person name="Li L."/>
            <person name="Illeghems K."/>
            <person name="Van Kerrebroeck S."/>
            <person name="Borremans W."/>
            <person name="Cleenwerck I."/>
            <person name="Smagghe G."/>
            <person name="De Vuyst L."/>
            <person name="Vandamme P."/>
        </authorList>
    </citation>
    <scope>NUCLEOTIDE SEQUENCE [LARGE SCALE GENOMIC DNA]</scope>
    <source>
        <strain evidence="8 9">R-52487</strain>
    </source>
</reference>
<dbReference type="InterPro" id="IPR011701">
    <property type="entry name" value="MFS"/>
</dbReference>
<dbReference type="OrthoDB" id="9788453at2"/>
<feature type="transmembrane region" description="Helical" evidence="6">
    <location>
        <begin position="145"/>
        <end position="163"/>
    </location>
</feature>
<dbReference type="CDD" id="cd17324">
    <property type="entry name" value="MFS_NepI_like"/>
    <property type="match status" value="1"/>
</dbReference>
<feature type="domain" description="Major facilitator superfamily (MFS) profile" evidence="7">
    <location>
        <begin position="21"/>
        <end position="399"/>
    </location>
</feature>
<dbReference type="InterPro" id="IPR050189">
    <property type="entry name" value="MFS_Efflux_Transporters"/>
</dbReference>
<evidence type="ECO:0000313" key="8">
    <source>
        <dbReference type="EMBL" id="OOL18447.1"/>
    </source>
</evidence>
<feature type="transmembrane region" description="Helical" evidence="6">
    <location>
        <begin position="251"/>
        <end position="271"/>
    </location>
</feature>
<dbReference type="Proteomes" id="UP000200980">
    <property type="component" value="Unassembled WGS sequence"/>
</dbReference>
<keyword evidence="2" id="KW-1003">Cell membrane</keyword>
<dbReference type="GO" id="GO:0005886">
    <property type="term" value="C:plasma membrane"/>
    <property type="evidence" value="ECO:0007669"/>
    <property type="project" value="UniProtKB-SubCell"/>
</dbReference>
<accession>A0A1S8GQG6</accession>
<dbReference type="EMBL" id="JATM01000003">
    <property type="protein sequence ID" value="OOL18447.1"/>
    <property type="molecule type" value="Genomic_DNA"/>
</dbReference>
<dbReference type="Gene3D" id="1.20.1250.20">
    <property type="entry name" value="MFS general substrate transporter like domains"/>
    <property type="match status" value="1"/>
</dbReference>
<dbReference type="InterPro" id="IPR036259">
    <property type="entry name" value="MFS_trans_sf"/>
</dbReference>
<dbReference type="AlphaFoldDB" id="A0A1S8GQG6"/>
<keyword evidence="8" id="KW-0813">Transport</keyword>
<dbReference type="InterPro" id="IPR020846">
    <property type="entry name" value="MFS_dom"/>
</dbReference>
<dbReference type="PANTHER" id="PTHR43124:SF3">
    <property type="entry name" value="CHLORAMPHENICOL EFFLUX PUMP RV0191"/>
    <property type="match status" value="1"/>
</dbReference>
<dbReference type="Pfam" id="PF07690">
    <property type="entry name" value="MFS_1"/>
    <property type="match status" value="1"/>
</dbReference>
<feature type="transmembrane region" description="Helical" evidence="6">
    <location>
        <begin position="347"/>
        <end position="364"/>
    </location>
</feature>
<dbReference type="STRING" id="1539051.AL01_06590"/>
<dbReference type="SUPFAM" id="SSF103473">
    <property type="entry name" value="MFS general substrate transporter"/>
    <property type="match status" value="1"/>
</dbReference>
<comment type="subcellular location">
    <subcellularLocation>
        <location evidence="1">Cell membrane</location>
        <topology evidence="1">Multi-pass membrane protein</topology>
    </subcellularLocation>
</comment>
<keyword evidence="8" id="KW-0762">Sugar transport</keyword>
<evidence type="ECO:0000256" key="3">
    <source>
        <dbReference type="ARBA" id="ARBA00022692"/>
    </source>
</evidence>
<proteinExistence type="predicted"/>
<organism evidence="8 9">
    <name type="scientific">Bombella intestini</name>
    <dbReference type="NCBI Taxonomy" id="1539051"/>
    <lineage>
        <taxon>Bacteria</taxon>
        <taxon>Pseudomonadati</taxon>
        <taxon>Pseudomonadota</taxon>
        <taxon>Alphaproteobacteria</taxon>
        <taxon>Acetobacterales</taxon>
        <taxon>Acetobacteraceae</taxon>
        <taxon>Bombella</taxon>
    </lineage>
</organism>
<protein>
    <submittedName>
        <fullName evidence="8">Sugar transporter</fullName>
    </submittedName>
</protein>
<evidence type="ECO:0000313" key="9">
    <source>
        <dbReference type="Proteomes" id="UP000200980"/>
    </source>
</evidence>
<feature type="transmembrane region" description="Helical" evidence="6">
    <location>
        <begin position="283"/>
        <end position="302"/>
    </location>
</feature>
<comment type="caution">
    <text evidence="8">The sequence shown here is derived from an EMBL/GenBank/DDBJ whole genome shotgun (WGS) entry which is preliminary data.</text>
</comment>
<dbReference type="GO" id="GO:0022857">
    <property type="term" value="F:transmembrane transporter activity"/>
    <property type="evidence" value="ECO:0007669"/>
    <property type="project" value="InterPro"/>
</dbReference>
<feature type="transmembrane region" description="Helical" evidence="6">
    <location>
        <begin position="21"/>
        <end position="46"/>
    </location>
</feature>
<keyword evidence="5 6" id="KW-0472">Membrane</keyword>
<feature type="transmembrane region" description="Helical" evidence="6">
    <location>
        <begin position="370"/>
        <end position="395"/>
    </location>
</feature>
<feature type="transmembrane region" description="Helical" evidence="6">
    <location>
        <begin position="175"/>
        <end position="197"/>
    </location>
</feature>
<name>A0A1S8GQG6_9PROT</name>
<keyword evidence="4 6" id="KW-1133">Transmembrane helix</keyword>
<dbReference type="RefSeq" id="WP_077396610.1">
    <property type="nucleotide sequence ID" value="NZ_JATM01000003.1"/>
</dbReference>
<evidence type="ECO:0000259" key="7">
    <source>
        <dbReference type="PROSITE" id="PS50850"/>
    </source>
</evidence>
<feature type="transmembrane region" description="Helical" evidence="6">
    <location>
        <begin position="113"/>
        <end position="133"/>
    </location>
</feature>
<gene>
    <name evidence="8" type="ORF">AL01_06590</name>
</gene>
<sequence length="400" mass="41882">MEPTETVTGPRLRPPHGVAPAIAALMLGTFTIGTGEFGMMGILPAFSHALNISIGQASAVISAYALGVVVGAPIMAIAGAHLPRRTILLLLLSLFCIGNIGTILFSPLLPIEVMRFITGLPHGAFFGIAALTGASMVERARRGRAISMVLSGIMFSTVIGAPLSTFLSQYISWEAIYGALSVLGLLCVAGVAFLIPADRPQANVNALSELTAFKNPHVLLTLLTGAIGFGGMFAVYTFLTSALGQVTHLNHWMITLYQVIWGCGMVAGNSFGGAMIDRNLDRTTIFSLIGSIIFMLAFWLFLPSSITMLVVCFFLPAATVILSPAMQSRLMEVAGDAQTLAASLNHSAFNIANALGASLGAMLVENGLGIGSVGWGGAILSAGGLLIYFITLYVAHRHKA</sequence>
<feature type="transmembrane region" description="Helical" evidence="6">
    <location>
        <begin position="87"/>
        <end position="107"/>
    </location>
</feature>
<evidence type="ECO:0000256" key="1">
    <source>
        <dbReference type="ARBA" id="ARBA00004651"/>
    </source>
</evidence>
<feature type="transmembrane region" description="Helical" evidence="6">
    <location>
        <begin position="58"/>
        <end position="80"/>
    </location>
</feature>
<dbReference type="PANTHER" id="PTHR43124">
    <property type="entry name" value="PURINE EFFLUX PUMP PBUE"/>
    <property type="match status" value="1"/>
</dbReference>
<keyword evidence="9" id="KW-1185">Reference proteome</keyword>
<keyword evidence="3 6" id="KW-0812">Transmembrane</keyword>
<evidence type="ECO:0000256" key="6">
    <source>
        <dbReference type="SAM" id="Phobius"/>
    </source>
</evidence>
<evidence type="ECO:0000256" key="2">
    <source>
        <dbReference type="ARBA" id="ARBA00022475"/>
    </source>
</evidence>
<dbReference type="PROSITE" id="PS50850">
    <property type="entry name" value="MFS"/>
    <property type="match status" value="1"/>
</dbReference>
<feature type="transmembrane region" description="Helical" evidence="6">
    <location>
        <begin position="218"/>
        <end position="239"/>
    </location>
</feature>